<evidence type="ECO:0000313" key="14">
    <source>
        <dbReference type="EMBL" id="MWV28915.1"/>
    </source>
</evidence>
<evidence type="ECO:0000256" key="12">
    <source>
        <dbReference type="ARBA" id="ARBA00033413"/>
    </source>
</evidence>
<evidence type="ECO:0000256" key="7">
    <source>
        <dbReference type="ARBA" id="ARBA00022777"/>
    </source>
</evidence>
<dbReference type="AlphaFoldDB" id="A0A844XHA8"/>
<dbReference type="EC" id="2.7.6.3" evidence="3"/>
<keyword evidence="7 14" id="KW-0418">Kinase</keyword>
<evidence type="ECO:0000256" key="10">
    <source>
        <dbReference type="ARBA" id="ARBA00029409"/>
    </source>
</evidence>
<dbReference type="EMBL" id="WUBR01000003">
    <property type="protein sequence ID" value="MWV28915.1"/>
    <property type="molecule type" value="Genomic_DNA"/>
</dbReference>
<dbReference type="SUPFAM" id="SSF55083">
    <property type="entry name" value="6-hydroxymethyl-7,8-dihydropterin pyrophosphokinase, HPPK"/>
    <property type="match status" value="1"/>
</dbReference>
<name>A0A844XHA8_9SPHN</name>
<dbReference type="NCBIfam" id="TIGR01498">
    <property type="entry name" value="folK"/>
    <property type="match status" value="1"/>
</dbReference>
<evidence type="ECO:0000256" key="3">
    <source>
        <dbReference type="ARBA" id="ARBA00013253"/>
    </source>
</evidence>
<evidence type="ECO:0000256" key="9">
    <source>
        <dbReference type="ARBA" id="ARBA00022909"/>
    </source>
</evidence>
<dbReference type="GO" id="GO:0046656">
    <property type="term" value="P:folic acid biosynthetic process"/>
    <property type="evidence" value="ECO:0007669"/>
    <property type="project" value="UniProtKB-KW"/>
</dbReference>
<keyword evidence="6" id="KW-0547">Nucleotide-binding</keyword>
<evidence type="ECO:0000256" key="6">
    <source>
        <dbReference type="ARBA" id="ARBA00022741"/>
    </source>
</evidence>
<keyword evidence="8" id="KW-0067">ATP-binding</keyword>
<feature type="domain" description="7,8-dihydro-6-hydroxymethylpterin-pyrophosphokinase" evidence="13">
    <location>
        <begin position="5"/>
        <end position="124"/>
    </location>
</feature>
<evidence type="ECO:0000256" key="11">
    <source>
        <dbReference type="ARBA" id="ARBA00029766"/>
    </source>
</evidence>
<dbReference type="InterPro" id="IPR000550">
    <property type="entry name" value="Hppk"/>
</dbReference>
<keyword evidence="5 14" id="KW-0808">Transferase</keyword>
<comment type="function">
    <text evidence="10">Catalyzes the transfer of pyrophosphate from adenosine triphosphate (ATP) to 6-hydroxymethyl-7,8-dihydropterin, an enzymatic step in folate biosynthesis pathway.</text>
</comment>
<evidence type="ECO:0000256" key="2">
    <source>
        <dbReference type="ARBA" id="ARBA00005810"/>
    </source>
</evidence>
<comment type="pathway">
    <text evidence="1">Cofactor biosynthesis; tetrahydrofolate biosynthesis; 2-amino-4-hydroxy-6-hydroxymethyl-7,8-dihydropteridine diphosphate from 7,8-dihydroneopterin triphosphate: step 4/4.</text>
</comment>
<protein>
    <recommendedName>
        <fullName evidence="4">2-amino-4-hydroxy-6-hydroxymethyldihydropteridine pyrophosphokinase</fullName>
        <ecNumber evidence="3">2.7.6.3</ecNumber>
    </recommendedName>
    <alternativeName>
        <fullName evidence="11">6-hydroxymethyl-7,8-dihydropterin pyrophosphokinase</fullName>
    </alternativeName>
    <alternativeName>
        <fullName evidence="12">7,8-dihydro-6-hydroxymethylpterin-pyrophosphokinase</fullName>
    </alternativeName>
</protein>
<evidence type="ECO:0000313" key="15">
    <source>
        <dbReference type="Proteomes" id="UP000461409"/>
    </source>
</evidence>
<gene>
    <name evidence="14" type="primary">folK</name>
    <name evidence="14" type="ORF">GRF63_13460</name>
</gene>
<dbReference type="Gene3D" id="3.30.70.560">
    <property type="entry name" value="7,8-Dihydro-6-hydroxymethylpterin-pyrophosphokinase HPPK"/>
    <property type="match status" value="1"/>
</dbReference>
<evidence type="ECO:0000256" key="1">
    <source>
        <dbReference type="ARBA" id="ARBA00005051"/>
    </source>
</evidence>
<dbReference type="PANTHER" id="PTHR43071">
    <property type="entry name" value="2-AMINO-4-HYDROXY-6-HYDROXYMETHYLDIHYDROPTERIDINE PYROPHOSPHOKINASE"/>
    <property type="match status" value="1"/>
</dbReference>
<comment type="caution">
    <text evidence="14">The sequence shown here is derived from an EMBL/GenBank/DDBJ whole genome shotgun (WGS) entry which is preliminary data.</text>
</comment>
<evidence type="ECO:0000256" key="5">
    <source>
        <dbReference type="ARBA" id="ARBA00022679"/>
    </source>
</evidence>
<dbReference type="PANTHER" id="PTHR43071:SF1">
    <property type="entry name" value="2-AMINO-4-HYDROXY-6-HYDROXYMETHYLDIHYDROPTERIDINE PYROPHOSPHOKINASE"/>
    <property type="match status" value="1"/>
</dbReference>
<dbReference type="GO" id="GO:0016301">
    <property type="term" value="F:kinase activity"/>
    <property type="evidence" value="ECO:0007669"/>
    <property type="project" value="UniProtKB-KW"/>
</dbReference>
<keyword evidence="15" id="KW-1185">Reference proteome</keyword>
<dbReference type="GO" id="GO:0005524">
    <property type="term" value="F:ATP binding"/>
    <property type="evidence" value="ECO:0007669"/>
    <property type="project" value="UniProtKB-KW"/>
</dbReference>
<evidence type="ECO:0000256" key="4">
    <source>
        <dbReference type="ARBA" id="ARBA00016218"/>
    </source>
</evidence>
<organism evidence="14 15">
    <name type="scientific">Aurantiacibacter rhizosphaerae</name>
    <dbReference type="NCBI Taxonomy" id="2691582"/>
    <lineage>
        <taxon>Bacteria</taxon>
        <taxon>Pseudomonadati</taxon>
        <taxon>Pseudomonadota</taxon>
        <taxon>Alphaproteobacteria</taxon>
        <taxon>Sphingomonadales</taxon>
        <taxon>Erythrobacteraceae</taxon>
        <taxon>Aurantiacibacter</taxon>
    </lineage>
</organism>
<evidence type="ECO:0000256" key="8">
    <source>
        <dbReference type="ARBA" id="ARBA00022840"/>
    </source>
</evidence>
<dbReference type="UniPathway" id="UPA00077">
    <property type="reaction ID" value="UER00155"/>
</dbReference>
<dbReference type="InterPro" id="IPR035907">
    <property type="entry name" value="Hppk_sf"/>
</dbReference>
<proteinExistence type="inferred from homology"/>
<sequence>MAGVGGPRAVLHHAIALMEKAGFVIDAVAPIIASRPVGPSQRTYANGALVATTDLVPEQALAALQKIERDCGRQRRGQRWRARPLDLDIVLWSGGVFDAPELKIPHTLFRERDFVLGPAAAIAPDWRDPLTGRTLKQLHARLTRNRPAPR</sequence>
<dbReference type="GO" id="GO:0003848">
    <property type="term" value="F:2-amino-4-hydroxy-6-hydroxymethyldihydropteridine diphosphokinase activity"/>
    <property type="evidence" value="ECO:0007669"/>
    <property type="project" value="UniProtKB-EC"/>
</dbReference>
<dbReference type="GO" id="GO:0046654">
    <property type="term" value="P:tetrahydrofolate biosynthetic process"/>
    <property type="evidence" value="ECO:0007669"/>
    <property type="project" value="UniProtKB-UniPathway"/>
</dbReference>
<dbReference type="Proteomes" id="UP000461409">
    <property type="component" value="Unassembled WGS sequence"/>
</dbReference>
<reference evidence="14 15" key="1">
    <citation type="submission" date="2019-12" db="EMBL/GenBank/DDBJ databases">
        <authorList>
            <person name="Lee S.D."/>
        </authorList>
    </citation>
    <scope>NUCLEOTIDE SEQUENCE [LARGE SCALE GENOMIC DNA]</scope>
    <source>
        <strain evidence="14 15">GH3-10</strain>
    </source>
</reference>
<dbReference type="Pfam" id="PF01288">
    <property type="entry name" value="HPPK"/>
    <property type="match status" value="1"/>
</dbReference>
<keyword evidence="9" id="KW-0289">Folate biosynthesis</keyword>
<evidence type="ECO:0000259" key="13">
    <source>
        <dbReference type="Pfam" id="PF01288"/>
    </source>
</evidence>
<comment type="similarity">
    <text evidence="2">Belongs to the HPPK family.</text>
</comment>
<accession>A0A844XHA8</accession>
<reference evidence="14 15" key="2">
    <citation type="submission" date="2020-02" db="EMBL/GenBank/DDBJ databases">
        <title>Erythrobacter dongmakensis sp. nov., isolated from a tidal mudflat.</title>
        <authorList>
            <person name="Kim I.S."/>
        </authorList>
    </citation>
    <scope>NUCLEOTIDE SEQUENCE [LARGE SCALE GENOMIC DNA]</scope>
    <source>
        <strain evidence="14 15">GH3-10</strain>
    </source>
</reference>